<protein>
    <submittedName>
        <fullName evidence="1">Uncharacterized protein</fullName>
    </submittedName>
</protein>
<dbReference type="Gramene" id="Dexi1B01G0027800.1">
    <property type="protein sequence ID" value="Dexi1B01G0027800.1:cds"/>
    <property type="gene ID" value="Dexi1B01G0027800"/>
</dbReference>
<sequence>MPRSRQPCDPQTRNGDCAREYHEGIALQPPEFASLYPNDLPIRSPSPGSFRPLLLRRLELAWPWLTVMWLPAVTVIPSRQELELCLSWRKKLEGSTCGRPIIHGETSADCALSQLSDVYATMPRPLSEDPRAPPTLHALMIRRAKDSDGCKGACERDNPAIPMMISLMEIGTPRDDVMGLFSQSVSRLLHAAVAGTPPDTVACTLSYHLWVDPA</sequence>
<dbReference type="EMBL" id="JACEFO010001619">
    <property type="protein sequence ID" value="KAF8730227.1"/>
    <property type="molecule type" value="Genomic_DNA"/>
</dbReference>
<organism evidence="1 2">
    <name type="scientific">Digitaria exilis</name>
    <dbReference type="NCBI Taxonomy" id="1010633"/>
    <lineage>
        <taxon>Eukaryota</taxon>
        <taxon>Viridiplantae</taxon>
        <taxon>Streptophyta</taxon>
        <taxon>Embryophyta</taxon>
        <taxon>Tracheophyta</taxon>
        <taxon>Spermatophyta</taxon>
        <taxon>Magnoliopsida</taxon>
        <taxon>Liliopsida</taxon>
        <taxon>Poales</taxon>
        <taxon>Poaceae</taxon>
        <taxon>PACMAD clade</taxon>
        <taxon>Panicoideae</taxon>
        <taxon>Panicodae</taxon>
        <taxon>Paniceae</taxon>
        <taxon>Anthephorinae</taxon>
        <taxon>Digitaria</taxon>
    </lineage>
</organism>
<gene>
    <name evidence="1" type="ORF">HU200_017205</name>
</gene>
<reference evidence="1" key="1">
    <citation type="submission" date="2020-07" db="EMBL/GenBank/DDBJ databases">
        <title>Genome sequence and genetic diversity analysis of an under-domesticated orphan crop, white fonio (Digitaria exilis).</title>
        <authorList>
            <person name="Bennetzen J.L."/>
            <person name="Chen S."/>
            <person name="Ma X."/>
            <person name="Wang X."/>
            <person name="Yssel A.E.J."/>
            <person name="Chaluvadi S.R."/>
            <person name="Johnson M."/>
            <person name="Gangashetty P."/>
            <person name="Hamidou F."/>
            <person name="Sanogo M.D."/>
            <person name="Zwaenepoel A."/>
            <person name="Wallace J."/>
            <person name="Van De Peer Y."/>
            <person name="Van Deynze A."/>
        </authorList>
    </citation>
    <scope>NUCLEOTIDE SEQUENCE</scope>
    <source>
        <tissue evidence="1">Leaves</tissue>
    </source>
</reference>
<evidence type="ECO:0000313" key="2">
    <source>
        <dbReference type="Proteomes" id="UP000636709"/>
    </source>
</evidence>
<dbReference type="Proteomes" id="UP000636709">
    <property type="component" value="Unassembled WGS sequence"/>
</dbReference>
<name>A0A835F7B0_9POAL</name>
<accession>A0A835F7B0</accession>
<proteinExistence type="predicted"/>
<keyword evidence="2" id="KW-1185">Reference proteome</keyword>
<comment type="caution">
    <text evidence="1">The sequence shown here is derived from an EMBL/GenBank/DDBJ whole genome shotgun (WGS) entry which is preliminary data.</text>
</comment>
<evidence type="ECO:0000313" key="1">
    <source>
        <dbReference type="EMBL" id="KAF8730227.1"/>
    </source>
</evidence>
<dbReference type="AlphaFoldDB" id="A0A835F7B0"/>